<dbReference type="Proteomes" id="UP000271162">
    <property type="component" value="Unassembled WGS sequence"/>
</dbReference>
<reference evidence="1 2" key="2">
    <citation type="submission" date="2018-11" db="EMBL/GenBank/DDBJ databases">
        <authorList>
            <consortium name="Pathogen Informatics"/>
        </authorList>
    </citation>
    <scope>NUCLEOTIDE SEQUENCE [LARGE SCALE GENOMIC DNA]</scope>
</reference>
<protein>
    <submittedName>
        <fullName evidence="3">HSCB_C domain-containing protein</fullName>
    </submittedName>
</protein>
<dbReference type="EMBL" id="UYSL01019847">
    <property type="protein sequence ID" value="VDL70566.1"/>
    <property type="molecule type" value="Genomic_DNA"/>
</dbReference>
<evidence type="ECO:0000313" key="2">
    <source>
        <dbReference type="Proteomes" id="UP000271162"/>
    </source>
</evidence>
<reference evidence="3" key="1">
    <citation type="submission" date="2017-02" db="UniProtKB">
        <authorList>
            <consortium name="WormBaseParasite"/>
        </authorList>
    </citation>
    <scope>IDENTIFICATION</scope>
</reference>
<keyword evidence="2" id="KW-1185">Reference proteome</keyword>
<gene>
    <name evidence="1" type="ORF">NBR_LOCUS6977</name>
</gene>
<dbReference type="AlphaFoldDB" id="A0A0N4XVW6"/>
<name>A0A0N4XVW6_NIPBR</name>
<organism evidence="3">
    <name type="scientific">Nippostrongylus brasiliensis</name>
    <name type="common">Rat hookworm</name>
    <dbReference type="NCBI Taxonomy" id="27835"/>
    <lineage>
        <taxon>Eukaryota</taxon>
        <taxon>Metazoa</taxon>
        <taxon>Ecdysozoa</taxon>
        <taxon>Nematoda</taxon>
        <taxon>Chromadorea</taxon>
        <taxon>Rhabditida</taxon>
        <taxon>Rhabditina</taxon>
        <taxon>Rhabditomorpha</taxon>
        <taxon>Strongyloidea</taxon>
        <taxon>Heligmosomidae</taxon>
        <taxon>Nippostrongylus</taxon>
    </lineage>
</organism>
<evidence type="ECO:0000313" key="1">
    <source>
        <dbReference type="EMBL" id="VDL70566.1"/>
    </source>
</evidence>
<sequence>MKAGELGDESSVVMDTEEFEYTTLEERLIAMRGALSALEHNVNENYEKFKRTSSGFKFRLAVLEHFCREMSPAFLERAAR</sequence>
<dbReference type="WBParaSite" id="NBR_0000697601-mRNA-1">
    <property type="protein sequence ID" value="NBR_0000697601-mRNA-1"/>
    <property type="gene ID" value="NBR_0000697601"/>
</dbReference>
<accession>A0A0N4XVW6</accession>
<proteinExistence type="predicted"/>
<dbReference type="STRING" id="27835.A0A0N4XVW6"/>
<evidence type="ECO:0000313" key="3">
    <source>
        <dbReference type="WBParaSite" id="NBR_0000697601-mRNA-1"/>
    </source>
</evidence>